<evidence type="ECO:0000313" key="1">
    <source>
        <dbReference type="EMBL" id="KAJ3988999.1"/>
    </source>
</evidence>
<sequence>AFDACFTHSVSRAQTSTNIIPYLMPLLSAEEYARAASSFNPPEFKYTSFLFWRYSHFNKSSTYLSFRKAFCGYGSKRTTLNDFAISSTSETSLLWTEGSSRLR</sequence>
<dbReference type="AlphaFoldDB" id="A0AA38Q7F7"/>
<dbReference type="EMBL" id="MU801902">
    <property type="protein sequence ID" value="KAJ3988999.1"/>
    <property type="molecule type" value="Genomic_DNA"/>
</dbReference>
<dbReference type="Proteomes" id="UP001163850">
    <property type="component" value="Unassembled WGS sequence"/>
</dbReference>
<organism evidence="1 2">
    <name type="scientific">Lentinula detonsa</name>
    <dbReference type="NCBI Taxonomy" id="2804962"/>
    <lineage>
        <taxon>Eukaryota</taxon>
        <taxon>Fungi</taxon>
        <taxon>Dikarya</taxon>
        <taxon>Basidiomycota</taxon>
        <taxon>Agaricomycotina</taxon>
        <taxon>Agaricomycetes</taxon>
        <taxon>Agaricomycetidae</taxon>
        <taxon>Agaricales</taxon>
        <taxon>Marasmiineae</taxon>
        <taxon>Omphalotaceae</taxon>
        <taxon>Lentinula</taxon>
    </lineage>
</organism>
<protein>
    <submittedName>
        <fullName evidence="1">Uncharacterized protein</fullName>
    </submittedName>
</protein>
<comment type="caution">
    <text evidence="1">The sequence shown here is derived from an EMBL/GenBank/DDBJ whole genome shotgun (WGS) entry which is preliminary data.</text>
</comment>
<feature type="non-terminal residue" evidence="1">
    <location>
        <position position="1"/>
    </location>
</feature>
<name>A0AA38Q7F7_9AGAR</name>
<accession>A0AA38Q7F7</accession>
<reference evidence="1" key="1">
    <citation type="submission" date="2022-08" db="EMBL/GenBank/DDBJ databases">
        <authorList>
            <consortium name="DOE Joint Genome Institute"/>
            <person name="Min B."/>
            <person name="Riley R."/>
            <person name="Sierra-Patev S."/>
            <person name="Naranjo-Ortiz M."/>
            <person name="Looney B."/>
            <person name="Konkel Z."/>
            <person name="Slot J.C."/>
            <person name="Sakamoto Y."/>
            <person name="Steenwyk J.L."/>
            <person name="Rokas A."/>
            <person name="Carro J."/>
            <person name="Camarero S."/>
            <person name="Ferreira P."/>
            <person name="Molpeceres G."/>
            <person name="Ruiz-Duenas F.J."/>
            <person name="Serrano A."/>
            <person name="Henrissat B."/>
            <person name="Drula E."/>
            <person name="Hughes K.W."/>
            <person name="Mata J.L."/>
            <person name="Ishikawa N.K."/>
            <person name="Vargas-Isla R."/>
            <person name="Ushijima S."/>
            <person name="Smith C.A."/>
            <person name="Ahrendt S."/>
            <person name="Andreopoulos W."/>
            <person name="He G."/>
            <person name="Labutti K."/>
            <person name="Lipzen A."/>
            <person name="Ng V."/>
            <person name="Sandor L."/>
            <person name="Barry K."/>
            <person name="Martinez A.T."/>
            <person name="Xiao Y."/>
            <person name="Gibbons J.G."/>
            <person name="Terashima K."/>
            <person name="Hibbett D.S."/>
            <person name="Grigoriev I.V."/>
        </authorList>
    </citation>
    <scope>NUCLEOTIDE SEQUENCE</scope>
    <source>
        <strain evidence="1">TFB7829</strain>
    </source>
</reference>
<evidence type="ECO:0000313" key="2">
    <source>
        <dbReference type="Proteomes" id="UP001163850"/>
    </source>
</evidence>
<proteinExistence type="predicted"/>
<gene>
    <name evidence="1" type="ORF">F5890DRAFT_1401877</name>
</gene>